<protein>
    <submittedName>
        <fullName evidence="6">DNA-binding LacI/PurR family transcriptional regulator</fullName>
    </submittedName>
</protein>
<evidence type="ECO:0000256" key="4">
    <source>
        <dbReference type="SAM" id="Phobius"/>
    </source>
</evidence>
<reference evidence="6 7" key="1">
    <citation type="submission" date="2020-08" db="EMBL/GenBank/DDBJ databases">
        <title>Genomic Encyclopedia of Type Strains, Phase IV (KMG-IV): sequencing the most valuable type-strain genomes for metagenomic binning, comparative biology and taxonomic classification.</title>
        <authorList>
            <person name="Goeker M."/>
        </authorList>
    </citation>
    <scope>NUCLEOTIDE SEQUENCE [LARGE SCALE GENOMIC DNA]</scope>
    <source>
        <strain evidence="6 7">DSM 100039</strain>
    </source>
</reference>
<dbReference type="PANTHER" id="PTHR30146">
    <property type="entry name" value="LACI-RELATED TRANSCRIPTIONAL REPRESSOR"/>
    <property type="match status" value="1"/>
</dbReference>
<gene>
    <name evidence="6" type="ORF">HNQ71_006905</name>
</gene>
<keyword evidence="4" id="KW-0812">Transmembrane</keyword>
<dbReference type="Proteomes" id="UP000556329">
    <property type="component" value="Unassembled WGS sequence"/>
</dbReference>
<organism evidence="6 7">
    <name type="scientific">Mesorhizobium sangaii</name>
    <dbReference type="NCBI Taxonomy" id="505389"/>
    <lineage>
        <taxon>Bacteria</taxon>
        <taxon>Pseudomonadati</taxon>
        <taxon>Pseudomonadota</taxon>
        <taxon>Alphaproteobacteria</taxon>
        <taxon>Hyphomicrobiales</taxon>
        <taxon>Phyllobacteriaceae</taxon>
        <taxon>Mesorhizobium</taxon>
    </lineage>
</organism>
<dbReference type="EMBL" id="JACHEF010000015">
    <property type="protein sequence ID" value="MBB6414196.1"/>
    <property type="molecule type" value="Genomic_DNA"/>
</dbReference>
<sequence>MSNGQFSRHHQRLGGFWTFFMVVVGSFNGSRRRTPRRPVWIKTDTKNSQSQKSAEALGRDAAARLFSGPQTPNAIFCGNDQITGGACNTLREIGLAVPADVAIVGFDNLDVMVRAARSQLTSIDVNLSALGHEAVDRVLETIAEGKLSGVRRRPCSLVVRASSKP</sequence>
<comment type="caution">
    <text evidence="6">The sequence shown here is derived from an EMBL/GenBank/DDBJ whole genome shotgun (WGS) entry which is preliminary data.</text>
</comment>
<dbReference type="RefSeq" id="WP_246462459.1">
    <property type="nucleotide sequence ID" value="NZ_JACHEF010000015.1"/>
</dbReference>
<evidence type="ECO:0000256" key="2">
    <source>
        <dbReference type="ARBA" id="ARBA00023125"/>
    </source>
</evidence>
<name>A0A841PGB7_9HYPH</name>
<accession>A0A841PGB7</accession>
<keyword evidence="2 6" id="KW-0238">DNA-binding</keyword>
<dbReference type="Pfam" id="PF13377">
    <property type="entry name" value="Peripla_BP_3"/>
    <property type="match status" value="1"/>
</dbReference>
<evidence type="ECO:0000256" key="3">
    <source>
        <dbReference type="ARBA" id="ARBA00023163"/>
    </source>
</evidence>
<dbReference type="InterPro" id="IPR028082">
    <property type="entry name" value="Peripla_BP_I"/>
</dbReference>
<feature type="domain" description="Transcriptional regulator LacI/GalR-like sensor" evidence="5">
    <location>
        <begin position="41"/>
        <end position="163"/>
    </location>
</feature>
<dbReference type="GO" id="GO:0000976">
    <property type="term" value="F:transcription cis-regulatory region binding"/>
    <property type="evidence" value="ECO:0007669"/>
    <property type="project" value="TreeGrafter"/>
</dbReference>
<evidence type="ECO:0000313" key="7">
    <source>
        <dbReference type="Proteomes" id="UP000556329"/>
    </source>
</evidence>
<keyword evidence="3" id="KW-0804">Transcription</keyword>
<proteinExistence type="predicted"/>
<dbReference type="SUPFAM" id="SSF53822">
    <property type="entry name" value="Periplasmic binding protein-like I"/>
    <property type="match status" value="1"/>
</dbReference>
<evidence type="ECO:0000313" key="6">
    <source>
        <dbReference type="EMBL" id="MBB6414196.1"/>
    </source>
</evidence>
<keyword evidence="4" id="KW-0472">Membrane</keyword>
<keyword evidence="4" id="KW-1133">Transmembrane helix</keyword>
<dbReference type="InterPro" id="IPR046335">
    <property type="entry name" value="LacI/GalR-like_sensor"/>
</dbReference>
<feature type="transmembrane region" description="Helical" evidence="4">
    <location>
        <begin position="12"/>
        <end position="29"/>
    </location>
</feature>
<dbReference type="AlphaFoldDB" id="A0A841PGB7"/>
<dbReference type="Gene3D" id="3.40.50.2300">
    <property type="match status" value="1"/>
</dbReference>
<keyword evidence="7" id="KW-1185">Reference proteome</keyword>
<dbReference type="PANTHER" id="PTHR30146:SF109">
    <property type="entry name" value="HTH-TYPE TRANSCRIPTIONAL REGULATOR GALS"/>
    <property type="match status" value="1"/>
</dbReference>
<evidence type="ECO:0000259" key="5">
    <source>
        <dbReference type="Pfam" id="PF13377"/>
    </source>
</evidence>
<dbReference type="GO" id="GO:0003700">
    <property type="term" value="F:DNA-binding transcription factor activity"/>
    <property type="evidence" value="ECO:0007669"/>
    <property type="project" value="TreeGrafter"/>
</dbReference>
<keyword evidence="1" id="KW-0805">Transcription regulation</keyword>
<evidence type="ECO:0000256" key="1">
    <source>
        <dbReference type="ARBA" id="ARBA00023015"/>
    </source>
</evidence>